<protein>
    <submittedName>
        <fullName evidence="3">Uncharacterized protein</fullName>
    </submittedName>
</protein>
<proteinExistence type="predicted"/>
<name>A0A9W7G326_9STRA</name>
<organism evidence="3 4">
    <name type="scientific">Triparma retinervis</name>
    <dbReference type="NCBI Taxonomy" id="2557542"/>
    <lineage>
        <taxon>Eukaryota</taxon>
        <taxon>Sar</taxon>
        <taxon>Stramenopiles</taxon>
        <taxon>Ochrophyta</taxon>
        <taxon>Bolidophyceae</taxon>
        <taxon>Parmales</taxon>
        <taxon>Triparmaceae</taxon>
        <taxon>Triparma</taxon>
    </lineage>
</organism>
<dbReference type="GO" id="GO:0072686">
    <property type="term" value="C:mitotic spindle"/>
    <property type="evidence" value="ECO:0007669"/>
    <property type="project" value="TreeGrafter"/>
</dbReference>
<evidence type="ECO:0000313" key="3">
    <source>
        <dbReference type="EMBL" id="GMI30158.1"/>
    </source>
</evidence>
<keyword evidence="1" id="KW-0853">WD repeat</keyword>
<evidence type="ECO:0000313" key="4">
    <source>
        <dbReference type="Proteomes" id="UP001165082"/>
    </source>
</evidence>
<keyword evidence="2" id="KW-0677">Repeat</keyword>
<dbReference type="GO" id="GO:0008017">
    <property type="term" value="F:microtubule binding"/>
    <property type="evidence" value="ECO:0007669"/>
    <property type="project" value="TreeGrafter"/>
</dbReference>
<dbReference type="InterPro" id="IPR036322">
    <property type="entry name" value="WD40_repeat_dom_sf"/>
</dbReference>
<dbReference type="InterPro" id="IPR015943">
    <property type="entry name" value="WD40/YVTN_repeat-like_dom_sf"/>
</dbReference>
<dbReference type="GO" id="GO:0000226">
    <property type="term" value="P:microtubule cytoskeleton organization"/>
    <property type="evidence" value="ECO:0007669"/>
    <property type="project" value="TreeGrafter"/>
</dbReference>
<dbReference type="InterPro" id="IPR050630">
    <property type="entry name" value="WD_repeat_EMAP"/>
</dbReference>
<gene>
    <name evidence="3" type="ORF">TrRE_jg12730</name>
</gene>
<keyword evidence="4" id="KW-1185">Reference proteome</keyword>
<dbReference type="Proteomes" id="UP001165082">
    <property type="component" value="Unassembled WGS sequence"/>
</dbReference>
<dbReference type="PANTHER" id="PTHR13720:SF50">
    <property type="entry name" value="ECHINODERM MICROTUBULE-ASSOCIATED PROTEIN-LIKE 2"/>
    <property type="match status" value="1"/>
</dbReference>
<evidence type="ECO:0000256" key="1">
    <source>
        <dbReference type="ARBA" id="ARBA00022574"/>
    </source>
</evidence>
<dbReference type="EMBL" id="BRXZ01007598">
    <property type="protein sequence ID" value="GMI30158.1"/>
    <property type="molecule type" value="Genomic_DNA"/>
</dbReference>
<dbReference type="SUPFAM" id="SSF50978">
    <property type="entry name" value="WD40 repeat-like"/>
    <property type="match status" value="1"/>
</dbReference>
<dbReference type="PANTHER" id="PTHR13720">
    <property type="entry name" value="WD-40 REPEAT PROTEIN"/>
    <property type="match status" value="1"/>
</dbReference>
<feature type="non-terminal residue" evidence="3">
    <location>
        <position position="302"/>
    </location>
</feature>
<dbReference type="Gene3D" id="2.130.10.10">
    <property type="entry name" value="YVTN repeat-like/Quinoprotein amine dehydrogenase"/>
    <property type="match status" value="2"/>
</dbReference>
<sequence length="302" mass="33292">WIQEICYTFEGSSMVVGSHDNCIYVYDVQNAYSFAGKMDSFSSFLTHIDFGILLGDGETMNERGVVVDVKGGKRSRNVEVDEIWMQVCTGDDTISFWNVKTMEEEKSANKLKDLVFATYSQTLGFPVQGIKGKGKGKGKSKVLSVDRNHIYRKVPVLATSDELGVIRLYNYPCYVGRPDETFQFAYGVALTIFPDFMGARDGDSQSASIAGPAGAYGAWAPGRVEICSCGTRAIIYRDAICDTVLGIDQCKSKSVMYLAKLPESSVIEGKTYDELAALVYPTLPLTLEDQSESERRTSEGFC</sequence>
<accession>A0A9W7G326</accession>
<dbReference type="OrthoDB" id="47802at2759"/>
<evidence type="ECO:0000256" key="2">
    <source>
        <dbReference type="ARBA" id="ARBA00022737"/>
    </source>
</evidence>
<comment type="caution">
    <text evidence="3">The sequence shown here is derived from an EMBL/GenBank/DDBJ whole genome shotgun (WGS) entry which is preliminary data.</text>
</comment>
<dbReference type="AlphaFoldDB" id="A0A9W7G326"/>
<reference evidence="3" key="1">
    <citation type="submission" date="2022-07" db="EMBL/GenBank/DDBJ databases">
        <title>Genome analysis of Parmales, a sister group of diatoms, reveals the evolutionary specialization of diatoms from phago-mixotrophs to photoautotrophs.</title>
        <authorList>
            <person name="Ban H."/>
            <person name="Sato S."/>
            <person name="Yoshikawa S."/>
            <person name="Kazumasa Y."/>
            <person name="Nakamura Y."/>
            <person name="Ichinomiya M."/>
            <person name="Saitoh K."/>
            <person name="Sato N."/>
            <person name="Blanc-Mathieu R."/>
            <person name="Endo H."/>
            <person name="Kuwata A."/>
            <person name="Ogata H."/>
        </authorList>
    </citation>
    <scope>NUCLEOTIDE SEQUENCE</scope>
</reference>